<keyword evidence="1" id="KW-1133">Transmembrane helix</keyword>
<evidence type="ECO:0000256" key="1">
    <source>
        <dbReference type="SAM" id="Phobius"/>
    </source>
</evidence>
<accession>A0A0F9RGJ2</accession>
<gene>
    <name evidence="2" type="ORF">LCGC14_0976530</name>
</gene>
<name>A0A0F9RGJ2_9ZZZZ</name>
<keyword evidence="1" id="KW-0812">Transmembrane</keyword>
<organism evidence="2">
    <name type="scientific">marine sediment metagenome</name>
    <dbReference type="NCBI Taxonomy" id="412755"/>
    <lineage>
        <taxon>unclassified sequences</taxon>
        <taxon>metagenomes</taxon>
        <taxon>ecological metagenomes</taxon>
    </lineage>
</organism>
<feature type="transmembrane region" description="Helical" evidence="1">
    <location>
        <begin position="40"/>
        <end position="62"/>
    </location>
</feature>
<reference evidence="2" key="1">
    <citation type="journal article" date="2015" name="Nature">
        <title>Complex archaea that bridge the gap between prokaryotes and eukaryotes.</title>
        <authorList>
            <person name="Spang A."/>
            <person name="Saw J.H."/>
            <person name="Jorgensen S.L."/>
            <person name="Zaremba-Niedzwiedzka K."/>
            <person name="Martijn J."/>
            <person name="Lind A.E."/>
            <person name="van Eijk R."/>
            <person name="Schleper C."/>
            <person name="Guy L."/>
            <person name="Ettema T.J."/>
        </authorList>
    </citation>
    <scope>NUCLEOTIDE SEQUENCE</scope>
</reference>
<comment type="caution">
    <text evidence="2">The sequence shown here is derived from an EMBL/GenBank/DDBJ whole genome shotgun (WGS) entry which is preliminary data.</text>
</comment>
<sequence>MKAKVLSVIVILAALAYLFFGLLAKQMPFRDGETFTGLETAAVVVSVIFMTVGLMFTGYASIRWILK</sequence>
<protein>
    <submittedName>
        <fullName evidence="2">Uncharacterized protein</fullName>
    </submittedName>
</protein>
<dbReference type="AlphaFoldDB" id="A0A0F9RGJ2"/>
<dbReference type="EMBL" id="LAZR01003620">
    <property type="protein sequence ID" value="KKN16358.1"/>
    <property type="molecule type" value="Genomic_DNA"/>
</dbReference>
<keyword evidence="1" id="KW-0472">Membrane</keyword>
<proteinExistence type="predicted"/>
<evidence type="ECO:0000313" key="2">
    <source>
        <dbReference type="EMBL" id="KKN16358.1"/>
    </source>
</evidence>